<sequence>MHTMMTSMLGIGIIGLAAWLGCSRSLSPEEAGKVQVDEVRVAQLEKAIKDNKGKVILIDCWATWCVPCVKKFPKLVERHQKYAAQGLVCMSVSMDKLGAAEQYSKEKVLKFLQEKRATFPNFILIQPDKEEEALVKLIGDCFLIPHLALFDRQGRRIWTSADGPELTDEQLDKKIEQLLAEKP</sequence>
<dbReference type="Proteomes" id="UP000542342">
    <property type="component" value="Unassembled WGS sequence"/>
</dbReference>
<comment type="caution">
    <text evidence="3">The sequence shown here is derived from an EMBL/GenBank/DDBJ whole genome shotgun (WGS) entry which is preliminary data.</text>
</comment>
<evidence type="ECO:0000259" key="2">
    <source>
        <dbReference type="PROSITE" id="PS51352"/>
    </source>
</evidence>
<gene>
    <name evidence="3" type="ORF">H0921_04940</name>
</gene>
<evidence type="ECO:0000313" key="3">
    <source>
        <dbReference type="EMBL" id="MBA2225506.1"/>
    </source>
</evidence>
<dbReference type="AlphaFoldDB" id="A0A7V8VCM3"/>
<dbReference type="GO" id="GO:0016209">
    <property type="term" value="F:antioxidant activity"/>
    <property type="evidence" value="ECO:0007669"/>
    <property type="project" value="InterPro"/>
</dbReference>
<keyword evidence="4" id="KW-1185">Reference proteome</keyword>
<dbReference type="InterPro" id="IPR036249">
    <property type="entry name" value="Thioredoxin-like_sf"/>
</dbReference>
<reference evidence="3 4" key="1">
    <citation type="submission" date="2020-07" db="EMBL/GenBank/DDBJ databases">
        <title>Thermogemmata thermophila gen. nov., sp. nov., a novel moderate thermophilic planctomycete from a Kamchatka hot spring.</title>
        <authorList>
            <person name="Elcheninov A.G."/>
            <person name="Podosokorskaya O.A."/>
            <person name="Kovaleva O.L."/>
            <person name="Novikov A."/>
            <person name="Bonch-Osmolovskaya E.A."/>
            <person name="Toshchakov S.V."/>
            <person name="Kublanov I.V."/>
        </authorList>
    </citation>
    <scope>NUCLEOTIDE SEQUENCE [LARGE SCALE GENOMIC DNA]</scope>
    <source>
        <strain evidence="3 4">2918</strain>
    </source>
</reference>
<dbReference type="InterPro" id="IPR013766">
    <property type="entry name" value="Thioredoxin_domain"/>
</dbReference>
<dbReference type="CDD" id="cd02966">
    <property type="entry name" value="TlpA_like_family"/>
    <property type="match status" value="1"/>
</dbReference>
<feature type="domain" description="Thioredoxin" evidence="2">
    <location>
        <begin position="15"/>
        <end position="180"/>
    </location>
</feature>
<dbReference type="PANTHER" id="PTHR42852">
    <property type="entry name" value="THIOL:DISULFIDE INTERCHANGE PROTEIN DSBE"/>
    <property type="match status" value="1"/>
</dbReference>
<dbReference type="Gene3D" id="3.40.30.10">
    <property type="entry name" value="Glutaredoxin"/>
    <property type="match status" value="1"/>
</dbReference>
<evidence type="ECO:0000256" key="1">
    <source>
        <dbReference type="ARBA" id="ARBA00023284"/>
    </source>
</evidence>
<keyword evidence="1" id="KW-0676">Redox-active center</keyword>
<accession>A0A7V8VCM3</accession>
<dbReference type="Pfam" id="PF00578">
    <property type="entry name" value="AhpC-TSA"/>
    <property type="match status" value="1"/>
</dbReference>
<dbReference type="InterPro" id="IPR017937">
    <property type="entry name" value="Thioredoxin_CS"/>
</dbReference>
<dbReference type="InterPro" id="IPR050553">
    <property type="entry name" value="Thioredoxin_ResA/DsbE_sf"/>
</dbReference>
<organism evidence="3 4">
    <name type="scientific">Thermogemmata fonticola</name>
    <dbReference type="NCBI Taxonomy" id="2755323"/>
    <lineage>
        <taxon>Bacteria</taxon>
        <taxon>Pseudomonadati</taxon>
        <taxon>Planctomycetota</taxon>
        <taxon>Planctomycetia</taxon>
        <taxon>Gemmatales</taxon>
        <taxon>Gemmataceae</taxon>
        <taxon>Thermogemmata</taxon>
    </lineage>
</organism>
<dbReference type="RefSeq" id="WP_194536926.1">
    <property type="nucleotide sequence ID" value="NZ_JACEFB010000002.1"/>
</dbReference>
<dbReference type="EMBL" id="JACEFB010000002">
    <property type="protein sequence ID" value="MBA2225506.1"/>
    <property type="molecule type" value="Genomic_DNA"/>
</dbReference>
<dbReference type="PANTHER" id="PTHR42852:SF13">
    <property type="entry name" value="PROTEIN DIPZ"/>
    <property type="match status" value="1"/>
</dbReference>
<dbReference type="GO" id="GO:0016491">
    <property type="term" value="F:oxidoreductase activity"/>
    <property type="evidence" value="ECO:0007669"/>
    <property type="project" value="InterPro"/>
</dbReference>
<evidence type="ECO:0000313" key="4">
    <source>
        <dbReference type="Proteomes" id="UP000542342"/>
    </source>
</evidence>
<dbReference type="PROSITE" id="PS51352">
    <property type="entry name" value="THIOREDOXIN_2"/>
    <property type="match status" value="1"/>
</dbReference>
<dbReference type="PROSITE" id="PS00194">
    <property type="entry name" value="THIOREDOXIN_1"/>
    <property type="match status" value="1"/>
</dbReference>
<dbReference type="SUPFAM" id="SSF52833">
    <property type="entry name" value="Thioredoxin-like"/>
    <property type="match status" value="1"/>
</dbReference>
<protein>
    <submittedName>
        <fullName evidence="3">TlpA family protein disulfide reductase</fullName>
    </submittedName>
</protein>
<dbReference type="InterPro" id="IPR000866">
    <property type="entry name" value="AhpC/TSA"/>
</dbReference>
<proteinExistence type="predicted"/>
<name>A0A7V8VCM3_9BACT</name>